<feature type="transmembrane region" description="Helical" evidence="7">
    <location>
        <begin position="111"/>
        <end position="133"/>
    </location>
</feature>
<reference evidence="10" key="1">
    <citation type="journal article" date="2014" name="Int. J. Syst. Evol. Microbiol.">
        <title>Complete genome sequence of Corynebacterium casei LMG S-19264T (=DSM 44701T), isolated from a smear-ripened cheese.</title>
        <authorList>
            <consortium name="US DOE Joint Genome Institute (JGI-PGF)"/>
            <person name="Walter F."/>
            <person name="Albersmeier A."/>
            <person name="Kalinowski J."/>
            <person name="Ruckert C."/>
        </authorList>
    </citation>
    <scope>NUCLEOTIDE SEQUENCE</scope>
    <source>
        <strain evidence="10">CGMCC 1.14988</strain>
    </source>
</reference>
<comment type="similarity">
    <text evidence="7">Belongs to the binding-protein-dependent transport system permease family.</text>
</comment>
<dbReference type="PROSITE" id="PS50928">
    <property type="entry name" value="ABC_TM1"/>
    <property type="match status" value="1"/>
</dbReference>
<dbReference type="PANTHER" id="PTHR30193">
    <property type="entry name" value="ABC TRANSPORTER PERMEASE PROTEIN"/>
    <property type="match status" value="1"/>
</dbReference>
<dbReference type="SUPFAM" id="SSF161098">
    <property type="entry name" value="MetI-like"/>
    <property type="match status" value="1"/>
</dbReference>
<dbReference type="InterPro" id="IPR035906">
    <property type="entry name" value="MetI-like_sf"/>
</dbReference>
<feature type="transmembrane region" description="Helical" evidence="7">
    <location>
        <begin position="299"/>
        <end position="321"/>
    </location>
</feature>
<dbReference type="EMBL" id="BMHA01000002">
    <property type="protein sequence ID" value="GGI03530.1"/>
    <property type="molecule type" value="Genomic_DNA"/>
</dbReference>
<dbReference type="InterPro" id="IPR000515">
    <property type="entry name" value="MetI-like"/>
</dbReference>
<feature type="transmembrane region" description="Helical" evidence="7">
    <location>
        <begin position="271"/>
        <end position="290"/>
    </location>
</feature>
<evidence type="ECO:0000256" key="4">
    <source>
        <dbReference type="ARBA" id="ARBA00022692"/>
    </source>
</evidence>
<evidence type="ECO:0000256" key="1">
    <source>
        <dbReference type="ARBA" id="ARBA00004651"/>
    </source>
</evidence>
<keyword evidence="4 7" id="KW-0812">Transmembrane</keyword>
<feature type="region of interest" description="Disordered" evidence="8">
    <location>
        <begin position="1"/>
        <end position="44"/>
    </location>
</feature>
<reference evidence="10" key="2">
    <citation type="submission" date="2020-09" db="EMBL/GenBank/DDBJ databases">
        <authorList>
            <person name="Sun Q."/>
            <person name="Zhou Y."/>
        </authorList>
    </citation>
    <scope>NUCLEOTIDE SEQUENCE</scope>
    <source>
        <strain evidence="10">CGMCC 1.14988</strain>
    </source>
</reference>
<dbReference type="AlphaFoldDB" id="A0A8J3ACD0"/>
<organism evidence="10 11">
    <name type="scientific">Egicoccus halophilus</name>
    <dbReference type="NCBI Taxonomy" id="1670830"/>
    <lineage>
        <taxon>Bacteria</taxon>
        <taxon>Bacillati</taxon>
        <taxon>Actinomycetota</taxon>
        <taxon>Nitriliruptoria</taxon>
        <taxon>Egicoccales</taxon>
        <taxon>Egicoccaceae</taxon>
        <taxon>Egicoccus</taxon>
    </lineage>
</organism>
<evidence type="ECO:0000256" key="3">
    <source>
        <dbReference type="ARBA" id="ARBA00022475"/>
    </source>
</evidence>
<keyword evidence="11" id="KW-1185">Reference proteome</keyword>
<feature type="compositionally biased region" description="Low complexity" evidence="8">
    <location>
        <begin position="15"/>
        <end position="27"/>
    </location>
</feature>
<evidence type="ECO:0000259" key="9">
    <source>
        <dbReference type="PROSITE" id="PS50928"/>
    </source>
</evidence>
<accession>A0A8J3ACD0</accession>
<dbReference type="PANTHER" id="PTHR30193:SF37">
    <property type="entry name" value="INNER MEMBRANE ABC TRANSPORTER PERMEASE PROTEIN YCJO"/>
    <property type="match status" value="1"/>
</dbReference>
<feature type="transmembrane region" description="Helical" evidence="7">
    <location>
        <begin position="239"/>
        <end position="259"/>
    </location>
</feature>
<gene>
    <name evidence="10" type="ORF">GCM10011354_04490</name>
</gene>
<comment type="caution">
    <text evidence="10">The sequence shown here is derived from an EMBL/GenBank/DDBJ whole genome shotgun (WGS) entry which is preliminary data.</text>
</comment>
<keyword evidence="3" id="KW-1003">Cell membrane</keyword>
<sequence>MASRDATPAKGEQMSSSVDRVSRRAAVPGPEQDDPAGTGTSGRRRRQLPSGWIFVGPAAVFFAIFFAYPIIASFIMSFQTREAGEMVFAGIDNYARLAGDPIFRRALFNTMLVLFVQVPVMLVLAMLLAVMLNSSLIKARGTFRVIYFLPALVSLVAYAIVFRILLNTDAGLVNQFLGAVGLPEVDWLNRGWNARFAMIASMTWRWTGFNMVILLAGLQGISQDVYEAARTDGAGPVDIFFRITLPLMRPIILFCAVLSTIGTLQLFDEPFVLTGGGPSNATLTLVLYLYQQAFQSLNFGYASAIAYVIVLFVGILSFLQFKFLGRGDVT</sequence>
<feature type="domain" description="ABC transmembrane type-1" evidence="9">
    <location>
        <begin position="107"/>
        <end position="320"/>
    </location>
</feature>
<keyword evidence="6 7" id="KW-0472">Membrane</keyword>
<dbReference type="CDD" id="cd06261">
    <property type="entry name" value="TM_PBP2"/>
    <property type="match status" value="1"/>
</dbReference>
<name>A0A8J3ACD0_9ACTN</name>
<dbReference type="Gene3D" id="1.10.3720.10">
    <property type="entry name" value="MetI-like"/>
    <property type="match status" value="1"/>
</dbReference>
<evidence type="ECO:0000256" key="6">
    <source>
        <dbReference type="ARBA" id="ARBA00023136"/>
    </source>
</evidence>
<keyword evidence="5 7" id="KW-1133">Transmembrane helix</keyword>
<keyword evidence="2 7" id="KW-0813">Transport</keyword>
<proteinExistence type="inferred from homology"/>
<dbReference type="InterPro" id="IPR051393">
    <property type="entry name" value="ABC_transporter_permease"/>
</dbReference>
<evidence type="ECO:0000256" key="8">
    <source>
        <dbReference type="SAM" id="MobiDB-lite"/>
    </source>
</evidence>
<evidence type="ECO:0000256" key="5">
    <source>
        <dbReference type="ARBA" id="ARBA00022989"/>
    </source>
</evidence>
<dbReference type="Proteomes" id="UP000650511">
    <property type="component" value="Unassembled WGS sequence"/>
</dbReference>
<evidence type="ECO:0000256" key="7">
    <source>
        <dbReference type="RuleBase" id="RU363032"/>
    </source>
</evidence>
<evidence type="ECO:0000313" key="10">
    <source>
        <dbReference type="EMBL" id="GGI03530.1"/>
    </source>
</evidence>
<feature type="transmembrane region" description="Helical" evidence="7">
    <location>
        <begin position="52"/>
        <end position="76"/>
    </location>
</feature>
<feature type="transmembrane region" description="Helical" evidence="7">
    <location>
        <begin position="196"/>
        <end position="218"/>
    </location>
</feature>
<dbReference type="Pfam" id="PF00528">
    <property type="entry name" value="BPD_transp_1"/>
    <property type="match status" value="1"/>
</dbReference>
<dbReference type="GO" id="GO:0055085">
    <property type="term" value="P:transmembrane transport"/>
    <property type="evidence" value="ECO:0007669"/>
    <property type="project" value="InterPro"/>
</dbReference>
<dbReference type="GO" id="GO:0005886">
    <property type="term" value="C:plasma membrane"/>
    <property type="evidence" value="ECO:0007669"/>
    <property type="project" value="UniProtKB-SubCell"/>
</dbReference>
<evidence type="ECO:0000313" key="11">
    <source>
        <dbReference type="Proteomes" id="UP000650511"/>
    </source>
</evidence>
<comment type="subcellular location">
    <subcellularLocation>
        <location evidence="1 7">Cell membrane</location>
        <topology evidence="1 7">Multi-pass membrane protein</topology>
    </subcellularLocation>
</comment>
<feature type="transmembrane region" description="Helical" evidence="7">
    <location>
        <begin position="145"/>
        <end position="166"/>
    </location>
</feature>
<evidence type="ECO:0000256" key="2">
    <source>
        <dbReference type="ARBA" id="ARBA00022448"/>
    </source>
</evidence>
<protein>
    <recommendedName>
        <fullName evidence="9">ABC transmembrane type-1 domain-containing protein</fullName>
    </recommendedName>
</protein>